<dbReference type="InterPro" id="IPR047798">
    <property type="entry name" value="BPSS1780-like"/>
</dbReference>
<feature type="transmembrane region" description="Helical" evidence="1">
    <location>
        <begin position="199"/>
        <end position="219"/>
    </location>
</feature>
<sequence length="251" mass="26318">MTAPDFPLPAPPFEGDSRVVPAGRAIDWLREGWALFIAQPGVWLAMGALFFVIVIGVMIFPVVGELAAHWFVPVLSAGLMAAARRIEQGEEAHVADMFSAFSPKHAPVLRVGVLFMVGWLAIIAIGILIGWAATFGGSVQAAAGGGLLGTGIAVAGVLFAIVVVLVSSVPLVMAVWYAPALAYFHDMSARAAMRASFEAVARNGVAFLVYGLFILLILFFGALSLGLGLVVAAPVIACSIYVSYRDVFLGT</sequence>
<dbReference type="AlphaFoldDB" id="A0A5C1EC74"/>
<keyword evidence="1" id="KW-1133">Transmembrane helix</keyword>
<feature type="transmembrane region" description="Helical" evidence="1">
    <location>
        <begin position="33"/>
        <end position="60"/>
    </location>
</feature>
<protein>
    <submittedName>
        <fullName evidence="2">Putative transmembrane protein</fullName>
    </submittedName>
</protein>
<evidence type="ECO:0000313" key="2">
    <source>
        <dbReference type="EMBL" id="QEL66344.1"/>
    </source>
</evidence>
<dbReference type="KEGG" id="otr:OTERR_28680"/>
<evidence type="ECO:0000313" key="3">
    <source>
        <dbReference type="Proteomes" id="UP000323671"/>
    </source>
</evidence>
<accession>A0A5C1EC74</accession>
<dbReference type="Proteomes" id="UP000323671">
    <property type="component" value="Chromosome"/>
</dbReference>
<keyword evidence="1" id="KW-0472">Membrane</keyword>
<gene>
    <name evidence="2" type="ORF">OTERR_28680</name>
</gene>
<reference evidence="2 3" key="1">
    <citation type="submission" date="2017-07" db="EMBL/GenBank/DDBJ databases">
        <title>Complete genome sequence of Oryzomicrobium terrae TPP412.</title>
        <authorList>
            <person name="Chiu L.-W."/>
            <person name="Lo K.-J."/>
            <person name="Tsai Y.-M."/>
            <person name="Lin S.-S."/>
            <person name="Kuo C.-H."/>
            <person name="Liu C.-T."/>
        </authorList>
    </citation>
    <scope>NUCLEOTIDE SEQUENCE [LARGE SCALE GENOMIC DNA]</scope>
    <source>
        <strain evidence="2 3">TPP412</strain>
    </source>
</reference>
<feature type="transmembrane region" description="Helical" evidence="1">
    <location>
        <begin position="225"/>
        <end position="244"/>
    </location>
</feature>
<feature type="transmembrane region" description="Helical" evidence="1">
    <location>
        <begin position="107"/>
        <end position="132"/>
    </location>
</feature>
<dbReference type="NCBIfam" id="NF041043">
    <property type="entry name" value="BPSS1780_fam"/>
    <property type="match status" value="1"/>
</dbReference>
<proteinExistence type="predicted"/>
<feature type="transmembrane region" description="Helical" evidence="1">
    <location>
        <begin position="152"/>
        <end position="178"/>
    </location>
</feature>
<keyword evidence="3" id="KW-1185">Reference proteome</keyword>
<dbReference type="EMBL" id="CP022579">
    <property type="protein sequence ID" value="QEL66344.1"/>
    <property type="molecule type" value="Genomic_DNA"/>
</dbReference>
<name>A0A5C1EC74_9RHOO</name>
<keyword evidence="1 2" id="KW-0812">Transmembrane</keyword>
<organism evidence="2 3">
    <name type="scientific">Oryzomicrobium terrae</name>
    <dbReference type="NCBI Taxonomy" id="1735038"/>
    <lineage>
        <taxon>Bacteria</taxon>
        <taxon>Pseudomonadati</taxon>
        <taxon>Pseudomonadota</taxon>
        <taxon>Betaproteobacteria</taxon>
        <taxon>Rhodocyclales</taxon>
        <taxon>Rhodocyclaceae</taxon>
        <taxon>Oryzomicrobium</taxon>
    </lineage>
</organism>
<evidence type="ECO:0000256" key="1">
    <source>
        <dbReference type="SAM" id="Phobius"/>
    </source>
</evidence>
<dbReference type="RefSeq" id="WP_054620327.1">
    <property type="nucleotide sequence ID" value="NZ_CP022579.1"/>
</dbReference>